<reference evidence="2" key="1">
    <citation type="journal article" date="2002" name="Nature">
        <title>The genome sequence and structure of rice chromosome 1.</title>
        <authorList>
            <person name="Sasaki T."/>
            <person name="Matsumoto T."/>
            <person name="Yamamoto K."/>
            <person name="Sakata K."/>
            <person name="Baba T."/>
            <person name="Katayose Y."/>
            <person name="Wu J."/>
            <person name="Niimura Y."/>
            <person name="Cheng Z."/>
            <person name="Nagamura Y."/>
            <person name="Antonio B.A."/>
            <person name="Kanamori H."/>
            <person name="Hosokawa S."/>
            <person name="Masukawa M."/>
            <person name="Arikawa K."/>
            <person name="Chiden Y."/>
            <person name="Hayashi M."/>
            <person name="Okamoto M."/>
            <person name="Ando T."/>
            <person name="Aoki H."/>
            <person name="Arita K."/>
            <person name="Hamada M."/>
            <person name="Harada C."/>
            <person name="Hijishita S."/>
            <person name="Honda M."/>
            <person name="Ichikawa Y."/>
            <person name="Idonuma A."/>
            <person name="Iijima M."/>
            <person name="Ikeda M."/>
            <person name="Ikeno M."/>
            <person name="Itoh S."/>
            <person name="Itoh T."/>
            <person name="Itoh Y."/>
            <person name="Itoh Y."/>
            <person name="Iwabuchi A."/>
            <person name="Kamiya K."/>
            <person name="Karasawa W."/>
            <person name="Katagiri S."/>
            <person name="Kikuta A."/>
            <person name="Kobayashi N."/>
            <person name="Kono I."/>
            <person name="Machita K."/>
            <person name="Maehara T."/>
            <person name="Mizuno H."/>
            <person name="Mizubayashi T."/>
            <person name="Mukai Y."/>
            <person name="Nagasaki H."/>
            <person name="Nakashima M."/>
            <person name="Nakama Y."/>
            <person name="Nakamichi Y."/>
            <person name="Nakamura M."/>
            <person name="Namiki N."/>
            <person name="Negishi M."/>
            <person name="Ohta I."/>
            <person name="Ono N."/>
            <person name="Saji S."/>
            <person name="Sakai K."/>
            <person name="Shibata M."/>
            <person name="Shimokawa T."/>
            <person name="Shomura A."/>
            <person name="Song J."/>
            <person name="Takazaki Y."/>
            <person name="Terasawa K."/>
            <person name="Tsuji K."/>
            <person name="Waki K."/>
            <person name="Yamagata H."/>
            <person name="Yamane H."/>
            <person name="Yoshiki S."/>
            <person name="Yoshihara R."/>
            <person name="Yukawa K."/>
            <person name="Zhong H."/>
            <person name="Iwama H."/>
            <person name="Endo T."/>
            <person name="Ito H."/>
            <person name="Hahn J.H."/>
            <person name="Kim H.I."/>
            <person name="Eun M.Y."/>
            <person name="Yano M."/>
            <person name="Jiang J."/>
            <person name="Gojobori T."/>
        </authorList>
    </citation>
    <scope>NUCLEOTIDE SEQUENCE [LARGE SCALE GENOMIC DNA]</scope>
</reference>
<accession>Q657N0</accession>
<organism evidence="2">
    <name type="scientific">Oryza sativa subsp. japonica</name>
    <name type="common">Rice</name>
    <dbReference type="NCBI Taxonomy" id="39947"/>
    <lineage>
        <taxon>Eukaryota</taxon>
        <taxon>Viridiplantae</taxon>
        <taxon>Streptophyta</taxon>
        <taxon>Embryophyta</taxon>
        <taxon>Tracheophyta</taxon>
        <taxon>Spermatophyta</taxon>
        <taxon>Magnoliopsida</taxon>
        <taxon>Liliopsida</taxon>
        <taxon>Poales</taxon>
        <taxon>Poaceae</taxon>
        <taxon>BOP clade</taxon>
        <taxon>Oryzoideae</taxon>
        <taxon>Oryzeae</taxon>
        <taxon>Oryzinae</taxon>
        <taxon>Oryza</taxon>
        <taxon>Oryza sativa</taxon>
    </lineage>
</organism>
<proteinExistence type="predicted"/>
<gene>
    <name evidence="2" type="primary">P0426D06.36</name>
</gene>
<dbReference type="Proteomes" id="UP000817658">
    <property type="component" value="Chromosome 1"/>
</dbReference>
<protein>
    <submittedName>
        <fullName evidence="2">Uncharacterized protein</fullName>
    </submittedName>
</protein>
<feature type="region of interest" description="Disordered" evidence="1">
    <location>
        <begin position="1"/>
        <end position="53"/>
    </location>
</feature>
<evidence type="ECO:0000256" key="1">
    <source>
        <dbReference type="SAM" id="MobiDB-lite"/>
    </source>
</evidence>
<sequence>MAMAMVVVSTADGKEEGDGETESSPSQVAWLRRSDNGEEAMQLGGVEKASSAL</sequence>
<dbReference type="AlphaFoldDB" id="Q657N0"/>
<dbReference type="EMBL" id="AP002953">
    <property type="protein sequence ID" value="BAD44987.1"/>
    <property type="molecule type" value="Genomic_DNA"/>
</dbReference>
<evidence type="ECO:0000313" key="2">
    <source>
        <dbReference type="EMBL" id="BAD44987.1"/>
    </source>
</evidence>
<name>Q657N0_ORYSJ</name>